<reference evidence="1" key="2">
    <citation type="journal article" date="2024" name="Plant">
        <title>Genomic evolution and insights into agronomic trait innovations of Sesamum species.</title>
        <authorList>
            <person name="Miao H."/>
            <person name="Wang L."/>
            <person name="Qu L."/>
            <person name="Liu H."/>
            <person name="Sun Y."/>
            <person name="Le M."/>
            <person name="Wang Q."/>
            <person name="Wei S."/>
            <person name="Zheng Y."/>
            <person name="Lin W."/>
            <person name="Duan Y."/>
            <person name="Cao H."/>
            <person name="Xiong S."/>
            <person name="Wang X."/>
            <person name="Wei L."/>
            <person name="Li C."/>
            <person name="Ma Q."/>
            <person name="Ju M."/>
            <person name="Zhao R."/>
            <person name="Li G."/>
            <person name="Mu C."/>
            <person name="Tian Q."/>
            <person name="Mei H."/>
            <person name="Zhang T."/>
            <person name="Gao T."/>
            <person name="Zhang H."/>
        </authorList>
    </citation>
    <scope>NUCLEOTIDE SEQUENCE</scope>
    <source>
        <strain evidence="1">G02</strain>
    </source>
</reference>
<accession>A0AAW2PL02</accession>
<evidence type="ECO:0000313" key="1">
    <source>
        <dbReference type="EMBL" id="KAL0355782.1"/>
    </source>
</evidence>
<comment type="caution">
    <text evidence="1">The sequence shown here is derived from an EMBL/GenBank/DDBJ whole genome shotgun (WGS) entry which is preliminary data.</text>
</comment>
<sequence>MEPFTKAESYVGDVKLYLNPSRMQETMHSKSLTSQLTKEVRSKLTHLESNAKEFSKLTIGQVSINENHKSKNPPYEPVFPYMVRSDEKIKQSSSQDHTPLFKGIKQSNKVKFNDSQGAKAEQLNPSSVYTCWSQMNHFF</sequence>
<dbReference type="AlphaFoldDB" id="A0AAW2PL02"/>
<dbReference type="EMBL" id="JACGWJ010000017">
    <property type="protein sequence ID" value="KAL0355782.1"/>
    <property type="molecule type" value="Genomic_DNA"/>
</dbReference>
<protein>
    <submittedName>
        <fullName evidence="1">Uncharacterized protein</fullName>
    </submittedName>
</protein>
<proteinExistence type="predicted"/>
<reference evidence="1" key="1">
    <citation type="submission" date="2020-06" db="EMBL/GenBank/DDBJ databases">
        <authorList>
            <person name="Li T."/>
            <person name="Hu X."/>
            <person name="Zhang T."/>
            <person name="Song X."/>
            <person name="Zhang H."/>
            <person name="Dai N."/>
            <person name="Sheng W."/>
            <person name="Hou X."/>
            <person name="Wei L."/>
        </authorList>
    </citation>
    <scope>NUCLEOTIDE SEQUENCE</scope>
    <source>
        <strain evidence="1">G02</strain>
        <tissue evidence="1">Leaf</tissue>
    </source>
</reference>
<name>A0AAW2PL02_SESRA</name>
<organism evidence="1">
    <name type="scientific">Sesamum radiatum</name>
    <name type="common">Black benniseed</name>
    <dbReference type="NCBI Taxonomy" id="300843"/>
    <lineage>
        <taxon>Eukaryota</taxon>
        <taxon>Viridiplantae</taxon>
        <taxon>Streptophyta</taxon>
        <taxon>Embryophyta</taxon>
        <taxon>Tracheophyta</taxon>
        <taxon>Spermatophyta</taxon>
        <taxon>Magnoliopsida</taxon>
        <taxon>eudicotyledons</taxon>
        <taxon>Gunneridae</taxon>
        <taxon>Pentapetalae</taxon>
        <taxon>asterids</taxon>
        <taxon>lamiids</taxon>
        <taxon>Lamiales</taxon>
        <taxon>Pedaliaceae</taxon>
        <taxon>Sesamum</taxon>
    </lineage>
</organism>
<gene>
    <name evidence="1" type="ORF">Sradi_4025100</name>
</gene>